<comment type="caution">
    <text evidence="1">The sequence shown here is derived from an EMBL/GenBank/DDBJ whole genome shotgun (WGS) entry which is preliminary data.</text>
</comment>
<sequence length="50" mass="5770">MLSDIRILGSSRRAQAALHARVDHLTRQRLAETQDPARWREILSTARFTP</sequence>
<organism evidence="1 2">
    <name type="scientific">Komagataeibacter swingsii</name>
    <dbReference type="NCBI Taxonomy" id="215220"/>
    <lineage>
        <taxon>Bacteria</taxon>
        <taxon>Pseudomonadati</taxon>
        <taxon>Pseudomonadota</taxon>
        <taxon>Alphaproteobacteria</taxon>
        <taxon>Acetobacterales</taxon>
        <taxon>Acetobacteraceae</taxon>
        <taxon>Komagataeibacter</taxon>
    </lineage>
</organism>
<name>A0A850PA03_9PROT</name>
<evidence type="ECO:0000313" key="1">
    <source>
        <dbReference type="EMBL" id="NVN38732.1"/>
    </source>
</evidence>
<protein>
    <submittedName>
        <fullName evidence="1">Integrase</fullName>
    </submittedName>
</protein>
<dbReference type="AlphaFoldDB" id="A0A850PA03"/>
<proteinExistence type="predicted"/>
<accession>A0A850PA03</accession>
<dbReference type="Proteomes" id="UP000522590">
    <property type="component" value="Unassembled WGS sequence"/>
</dbReference>
<reference evidence="1 2" key="1">
    <citation type="submission" date="2020-06" db="EMBL/GenBank/DDBJ databases">
        <title>Description of novel acetic acid bacteria.</title>
        <authorList>
            <person name="Sombolestani A."/>
        </authorList>
    </citation>
    <scope>NUCLEOTIDE SEQUENCE [LARGE SCALE GENOMIC DNA]</scope>
    <source>
        <strain evidence="1 2">LMG 25</strain>
    </source>
</reference>
<feature type="non-terminal residue" evidence="1">
    <location>
        <position position="50"/>
    </location>
</feature>
<dbReference type="EMBL" id="JABXXS010000114">
    <property type="protein sequence ID" value="NVN38732.1"/>
    <property type="molecule type" value="Genomic_DNA"/>
</dbReference>
<evidence type="ECO:0000313" key="2">
    <source>
        <dbReference type="Proteomes" id="UP000522590"/>
    </source>
</evidence>
<gene>
    <name evidence="1" type="ORF">HUK81_18005</name>
</gene>